<organism evidence="1 2">
    <name type="scientific">Alternaria panax</name>
    <dbReference type="NCBI Taxonomy" id="48097"/>
    <lineage>
        <taxon>Eukaryota</taxon>
        <taxon>Fungi</taxon>
        <taxon>Dikarya</taxon>
        <taxon>Ascomycota</taxon>
        <taxon>Pezizomycotina</taxon>
        <taxon>Dothideomycetes</taxon>
        <taxon>Pleosporomycetidae</taxon>
        <taxon>Pleosporales</taxon>
        <taxon>Pleosporineae</taxon>
        <taxon>Pleosporaceae</taxon>
        <taxon>Alternaria</taxon>
        <taxon>Alternaria sect. Panax</taxon>
    </lineage>
</organism>
<dbReference type="PANTHER" id="PTHR48174:SF5">
    <property type="entry name" value="VACUOLAR PROTEIN SORTING-ASSOCIATED PROTEIN 62"/>
    <property type="match status" value="1"/>
</dbReference>
<name>A0AAD4FD74_9PLEO</name>
<evidence type="ECO:0000313" key="1">
    <source>
        <dbReference type="EMBL" id="KAG9187703.1"/>
    </source>
</evidence>
<comment type="caution">
    <text evidence="1">The sequence shown here is derived from an EMBL/GenBank/DDBJ whole genome shotgun (WGS) entry which is preliminary data.</text>
</comment>
<dbReference type="PANTHER" id="PTHR48174">
    <property type="entry name" value="DUF946 FAMILY PROTEIN"/>
    <property type="match status" value="1"/>
</dbReference>
<proteinExistence type="predicted"/>
<dbReference type="AlphaFoldDB" id="A0AAD4FD74"/>
<keyword evidence="2" id="KW-1185">Reference proteome</keyword>
<sequence>MVVAPLVNCVPLTLQERQTPNSVPDYVLKYAPIVYLHSKDTYFPTDIQTFLDNTTPRVKFNEVPGPSKPLTTSNLDQMGSDVWLTSNDDVTKDPTWIKGTKPNGQGNTEGATTAAIIVNDKGNGNVDAFYMYFYAYNYGGEVLGWSQLNFGTFSPHFPNITAPSSNTTFLGNHVGDWEHVMVRFQNGSPQAIWYSQHANGQAFRYNTVEKSGNRPIVYSSKGSHANYAISGTHDHTIPNLNLPGGVLEDYTDKGVMWDPVLSANFYKFDAGNNAFSAYGGQAPTSWLNFKGRWGDEEYPESDKRQVKLFGQAKFTGGPTGPVDKQLNREKICPDNGQFCILRSILVPRRRGMDDVVRESDEIVG</sequence>
<protein>
    <recommendedName>
        <fullName evidence="3">Vacuolar protein sorting-associated protein 62</fullName>
    </recommendedName>
</protein>
<reference evidence="1" key="1">
    <citation type="submission" date="2021-07" db="EMBL/GenBank/DDBJ databases">
        <title>Genome Resource of American Ginseng Black Spot Pathogen Alternaria panax.</title>
        <authorList>
            <person name="Qiu C."/>
            <person name="Wang W."/>
            <person name="Liu Z."/>
        </authorList>
    </citation>
    <scope>NUCLEOTIDE SEQUENCE</scope>
    <source>
        <strain evidence="1">BNCC115425</strain>
    </source>
</reference>
<accession>A0AAD4FD74</accession>
<gene>
    <name evidence="1" type="ORF">G6011_05574</name>
</gene>
<evidence type="ECO:0008006" key="3">
    <source>
        <dbReference type="Google" id="ProtNLM"/>
    </source>
</evidence>
<dbReference type="Pfam" id="PF06101">
    <property type="entry name" value="Vps62"/>
    <property type="match status" value="1"/>
</dbReference>
<dbReference type="EMBL" id="JAANER010000007">
    <property type="protein sequence ID" value="KAG9187703.1"/>
    <property type="molecule type" value="Genomic_DNA"/>
</dbReference>
<dbReference type="InterPro" id="IPR009291">
    <property type="entry name" value="Vps62"/>
</dbReference>
<dbReference type="Proteomes" id="UP001199106">
    <property type="component" value="Unassembled WGS sequence"/>
</dbReference>
<evidence type="ECO:0000313" key="2">
    <source>
        <dbReference type="Proteomes" id="UP001199106"/>
    </source>
</evidence>